<comment type="catalytic activity">
    <reaction evidence="5">
        <text>O-phospho-L-threonyl-[protein] + H2O = L-threonyl-[protein] + phosphate</text>
        <dbReference type="Rhea" id="RHEA:47004"/>
        <dbReference type="Rhea" id="RHEA-COMP:11060"/>
        <dbReference type="Rhea" id="RHEA-COMP:11605"/>
        <dbReference type="ChEBI" id="CHEBI:15377"/>
        <dbReference type="ChEBI" id="CHEBI:30013"/>
        <dbReference type="ChEBI" id="CHEBI:43474"/>
        <dbReference type="ChEBI" id="CHEBI:61977"/>
        <dbReference type="EC" id="3.1.3.16"/>
    </reaction>
</comment>
<evidence type="ECO:0000256" key="3">
    <source>
        <dbReference type="ARBA" id="ARBA00022912"/>
    </source>
</evidence>
<reference evidence="8" key="1">
    <citation type="submission" date="2019-06" db="EMBL/GenBank/DDBJ databases">
        <authorList>
            <consortium name="Wellcome Sanger Institute Data Sharing"/>
        </authorList>
    </citation>
    <scope>NUCLEOTIDE SEQUENCE [LARGE SCALE GENOMIC DNA]</scope>
</reference>
<protein>
    <submittedName>
        <fullName evidence="8">Uncharacterized protein</fullName>
    </submittedName>
</protein>
<evidence type="ECO:0000259" key="7">
    <source>
        <dbReference type="PROSITE" id="PS50056"/>
    </source>
</evidence>
<dbReference type="Pfam" id="PF00782">
    <property type="entry name" value="DSPc"/>
    <property type="match status" value="1"/>
</dbReference>
<dbReference type="AlphaFoldDB" id="A0A672ZAE0"/>
<evidence type="ECO:0000259" key="6">
    <source>
        <dbReference type="PROSITE" id="PS50054"/>
    </source>
</evidence>
<dbReference type="PROSITE" id="PS00383">
    <property type="entry name" value="TYR_PHOSPHATASE_1"/>
    <property type="match status" value="1"/>
</dbReference>
<sequence>MVVFVWSCRFSWWSLCGPAGFHGGLCGPVGPHGGLCGPFMVVFVVQQVLMAVSQVSPGLFLSDLDSALNLAVLSNRNVSLIVNASGLEGVSYPQMDGLEVVHVLVPDQPHAPLGLYFDPVAERIHENRTGTTLVHCVAGRSRSPALVMAYLMRFEGASLRRAHEQVLETRPFIRPNAGFWRQLMDYEKALSGRNTVQMARTGGGVLPQALEDFNDFKSYWRRLH</sequence>
<evidence type="ECO:0000313" key="9">
    <source>
        <dbReference type="Proteomes" id="UP000472271"/>
    </source>
</evidence>
<evidence type="ECO:0000256" key="4">
    <source>
        <dbReference type="ARBA" id="ARBA00047761"/>
    </source>
</evidence>
<dbReference type="GO" id="GO:0004722">
    <property type="term" value="F:protein serine/threonine phosphatase activity"/>
    <property type="evidence" value="ECO:0007669"/>
    <property type="project" value="UniProtKB-EC"/>
</dbReference>
<dbReference type="PROSITE" id="PS50056">
    <property type="entry name" value="TYR_PHOSPHATASE_2"/>
    <property type="match status" value="1"/>
</dbReference>
<reference evidence="8" key="3">
    <citation type="submission" date="2025-09" db="UniProtKB">
        <authorList>
            <consortium name="Ensembl"/>
        </authorList>
    </citation>
    <scope>IDENTIFICATION</scope>
</reference>
<dbReference type="Gene3D" id="3.90.190.10">
    <property type="entry name" value="Protein tyrosine phosphatase superfamily"/>
    <property type="match status" value="1"/>
</dbReference>
<evidence type="ECO:0000256" key="1">
    <source>
        <dbReference type="ARBA" id="ARBA00008601"/>
    </source>
</evidence>
<keyword evidence="9" id="KW-1185">Reference proteome</keyword>
<dbReference type="PANTHER" id="PTHR45961">
    <property type="entry name" value="IP21249P"/>
    <property type="match status" value="1"/>
</dbReference>
<proteinExistence type="inferred from homology"/>
<feature type="domain" description="Tyrosine-protein phosphatase" evidence="6">
    <location>
        <begin position="51"/>
        <end position="192"/>
    </location>
</feature>
<evidence type="ECO:0000256" key="2">
    <source>
        <dbReference type="ARBA" id="ARBA00022801"/>
    </source>
</evidence>
<dbReference type="SMART" id="SM00195">
    <property type="entry name" value="DSPc"/>
    <property type="match status" value="1"/>
</dbReference>
<dbReference type="PRINTS" id="PR01908">
    <property type="entry name" value="ADSPHPHTASE"/>
</dbReference>
<dbReference type="GO" id="GO:0005737">
    <property type="term" value="C:cytoplasm"/>
    <property type="evidence" value="ECO:0007669"/>
    <property type="project" value="TreeGrafter"/>
</dbReference>
<gene>
    <name evidence="8" type="primary">LOC115431772</name>
</gene>
<dbReference type="InParanoid" id="A0A672ZAE0"/>
<dbReference type="Proteomes" id="UP000472271">
    <property type="component" value="Chromosome 13"/>
</dbReference>
<dbReference type="PROSITE" id="PS50054">
    <property type="entry name" value="TYR_PHOSPHATASE_DUAL"/>
    <property type="match status" value="1"/>
</dbReference>
<dbReference type="InterPro" id="IPR052103">
    <property type="entry name" value="Dual_spec_Phospatases"/>
</dbReference>
<dbReference type="Ensembl" id="ENSSORT00005013891.1">
    <property type="protein sequence ID" value="ENSSORP00005013478.1"/>
    <property type="gene ID" value="ENSSORG00005006962.1"/>
</dbReference>
<comment type="similarity">
    <text evidence="1">Belongs to the protein-tyrosine phosphatase family. Non-receptor class dual specificity subfamily.</text>
</comment>
<organism evidence="8 9">
    <name type="scientific">Sphaeramia orbicularis</name>
    <name type="common">orbiculate cardinalfish</name>
    <dbReference type="NCBI Taxonomy" id="375764"/>
    <lineage>
        <taxon>Eukaryota</taxon>
        <taxon>Metazoa</taxon>
        <taxon>Chordata</taxon>
        <taxon>Craniata</taxon>
        <taxon>Vertebrata</taxon>
        <taxon>Euteleostomi</taxon>
        <taxon>Actinopterygii</taxon>
        <taxon>Neopterygii</taxon>
        <taxon>Teleostei</taxon>
        <taxon>Neoteleostei</taxon>
        <taxon>Acanthomorphata</taxon>
        <taxon>Gobiaria</taxon>
        <taxon>Kurtiformes</taxon>
        <taxon>Apogonoidei</taxon>
        <taxon>Apogonidae</taxon>
        <taxon>Apogoninae</taxon>
        <taxon>Sphaeramia</taxon>
    </lineage>
</organism>
<dbReference type="InterPro" id="IPR016130">
    <property type="entry name" value="Tyr_Pase_AS"/>
</dbReference>
<dbReference type="InterPro" id="IPR020422">
    <property type="entry name" value="TYR_PHOSPHATASE_DUAL_dom"/>
</dbReference>
<dbReference type="InterPro" id="IPR020420">
    <property type="entry name" value="Atypical_DUSP_subfamB"/>
</dbReference>
<dbReference type="GO" id="GO:0017017">
    <property type="term" value="F:MAP kinase tyrosine/serine/threonine phosphatase activity"/>
    <property type="evidence" value="ECO:0007669"/>
    <property type="project" value="InterPro"/>
</dbReference>
<keyword evidence="3" id="KW-0904">Protein phosphatase</keyword>
<feature type="domain" description="Tyrosine specific protein phosphatases" evidence="7">
    <location>
        <begin position="118"/>
        <end position="171"/>
    </location>
</feature>
<dbReference type="InterPro" id="IPR000387">
    <property type="entry name" value="Tyr_Pase_dom"/>
</dbReference>
<reference evidence="8" key="2">
    <citation type="submission" date="2025-08" db="UniProtKB">
        <authorList>
            <consortium name="Ensembl"/>
        </authorList>
    </citation>
    <scope>IDENTIFICATION</scope>
</reference>
<dbReference type="PRINTS" id="PR01910">
    <property type="entry name" value="ADSPHPHTASEB"/>
</dbReference>
<dbReference type="InterPro" id="IPR029021">
    <property type="entry name" value="Prot-tyrosine_phosphatase-like"/>
</dbReference>
<comment type="catalytic activity">
    <reaction evidence="4">
        <text>O-phospho-L-seryl-[protein] + H2O = L-seryl-[protein] + phosphate</text>
        <dbReference type="Rhea" id="RHEA:20629"/>
        <dbReference type="Rhea" id="RHEA-COMP:9863"/>
        <dbReference type="Rhea" id="RHEA-COMP:11604"/>
        <dbReference type="ChEBI" id="CHEBI:15377"/>
        <dbReference type="ChEBI" id="CHEBI:29999"/>
        <dbReference type="ChEBI" id="CHEBI:43474"/>
        <dbReference type="ChEBI" id="CHEBI:83421"/>
        <dbReference type="EC" id="3.1.3.16"/>
    </reaction>
</comment>
<name>A0A672ZAE0_9TELE</name>
<dbReference type="CDD" id="cd14514">
    <property type="entry name" value="DUSP14-like"/>
    <property type="match status" value="1"/>
</dbReference>
<evidence type="ECO:0000313" key="8">
    <source>
        <dbReference type="Ensembl" id="ENSSORP00005013478.1"/>
    </source>
</evidence>
<dbReference type="InterPro" id="IPR000340">
    <property type="entry name" value="Dual-sp_phosphatase_cat-dom"/>
</dbReference>
<evidence type="ECO:0000256" key="5">
    <source>
        <dbReference type="ARBA" id="ARBA00048336"/>
    </source>
</evidence>
<keyword evidence="2" id="KW-0378">Hydrolase</keyword>
<dbReference type="SUPFAM" id="SSF52799">
    <property type="entry name" value="(Phosphotyrosine protein) phosphatases II"/>
    <property type="match status" value="1"/>
</dbReference>
<dbReference type="PANTHER" id="PTHR45961:SF10">
    <property type="entry name" value="DUAL SPECIFICITY PROTEIN PHOSPHATASE 14-LIKE"/>
    <property type="match status" value="1"/>
</dbReference>
<accession>A0A672ZAE0</accession>